<keyword evidence="1" id="KW-0472">Membrane</keyword>
<dbReference type="AlphaFoldDB" id="A0A1Q2MHM5"/>
<evidence type="ECO:0000256" key="1">
    <source>
        <dbReference type="SAM" id="Phobius"/>
    </source>
</evidence>
<evidence type="ECO:0000313" key="2">
    <source>
        <dbReference type="EMBL" id="AQQ72149.1"/>
    </source>
</evidence>
<name>A0A1Q2MHM5_9BACT</name>
<keyword evidence="1" id="KW-0812">Transmembrane</keyword>
<gene>
    <name evidence="2" type="ORF">SMSP2_02530</name>
</gene>
<dbReference type="Proteomes" id="UP000188181">
    <property type="component" value="Chromosome"/>
</dbReference>
<protein>
    <submittedName>
        <fullName evidence="2">Uncharacterized protein</fullName>
    </submittedName>
</protein>
<organism evidence="2 3">
    <name type="scientific">Limihaloglobus sulfuriphilus</name>
    <dbReference type="NCBI Taxonomy" id="1851148"/>
    <lineage>
        <taxon>Bacteria</taxon>
        <taxon>Pseudomonadati</taxon>
        <taxon>Planctomycetota</taxon>
        <taxon>Phycisphaerae</taxon>
        <taxon>Sedimentisphaerales</taxon>
        <taxon>Sedimentisphaeraceae</taxon>
        <taxon>Limihaloglobus</taxon>
    </lineage>
</organism>
<keyword evidence="3" id="KW-1185">Reference proteome</keyword>
<reference evidence="3" key="1">
    <citation type="submission" date="2017-02" db="EMBL/GenBank/DDBJ databases">
        <title>Comparative genomics and description of representatives of a novel lineage of planctomycetes thriving in anoxic sediments.</title>
        <authorList>
            <person name="Spring S."/>
            <person name="Bunk B."/>
            <person name="Sproer C."/>
        </authorList>
    </citation>
    <scope>NUCLEOTIDE SEQUENCE [LARGE SCALE GENOMIC DNA]</scope>
    <source>
        <strain evidence="3">SM-Chi-D1</strain>
    </source>
</reference>
<dbReference type="STRING" id="1851148.SMSP2_02530"/>
<sequence>MSELETNRKKMSIELQQDVFDYYFKSCDENKLKETERVLQESPLAYELYKAISDNLYPLSSELEEHVECPQELLEKTLVFVSRHNVDQVPGPEKNSIFYRFFHSGFVRAAAVIFVCFVAAACFLPATGKMRMIAAKIGCQSNLAGISRAISSYSNANANIFPSVEHKPGSPWWKVGSQSDEYSSNTRNYWLLVKHGYITPESFRCPGRDCSVSPCGKVQMASLRDFPTRKHVNYSFMIVTPENAKASLQTRTAIAADTNPIFDFASKLKPDIQEKFLKLHLTEAHRTALSKNHNSQGQNVMFSDGSVDFISGRTLYQDDIYTLQDISTYQGNETSLCTADVFLAP</sequence>
<feature type="transmembrane region" description="Helical" evidence="1">
    <location>
        <begin position="106"/>
        <end position="126"/>
    </location>
</feature>
<evidence type="ECO:0000313" key="3">
    <source>
        <dbReference type="Proteomes" id="UP000188181"/>
    </source>
</evidence>
<proteinExistence type="predicted"/>
<dbReference type="EMBL" id="CP019646">
    <property type="protein sequence ID" value="AQQ72149.1"/>
    <property type="molecule type" value="Genomic_DNA"/>
</dbReference>
<accession>A0A1Q2MHM5</accession>
<keyword evidence="1" id="KW-1133">Transmembrane helix</keyword>
<dbReference type="KEGG" id="pbas:SMSP2_02530"/>